<keyword evidence="7 14" id="KW-0547">Nucleotide-binding</keyword>
<dbReference type="Gene3D" id="1.20.1200.10">
    <property type="entry name" value="Cobalamin adenosyltransferase-like"/>
    <property type="match status" value="1"/>
</dbReference>
<dbReference type="EMBL" id="FQUF01000008">
    <property type="protein sequence ID" value="SHE55537.1"/>
    <property type="molecule type" value="Genomic_DNA"/>
</dbReference>
<keyword evidence="6 14" id="KW-0808">Transferase</keyword>
<reference evidence="17" key="1">
    <citation type="submission" date="2016-11" db="EMBL/GenBank/DDBJ databases">
        <authorList>
            <person name="Varghese N."/>
            <person name="Submissions S."/>
        </authorList>
    </citation>
    <scope>NUCLEOTIDE SEQUENCE [LARGE SCALE GENOMIC DNA]</scope>
    <source>
        <strain evidence="17">DSM 15692</strain>
    </source>
</reference>
<evidence type="ECO:0000256" key="8">
    <source>
        <dbReference type="ARBA" id="ARBA00022840"/>
    </source>
</evidence>
<evidence type="ECO:0000256" key="4">
    <source>
        <dbReference type="ARBA" id="ARBA00020963"/>
    </source>
</evidence>
<dbReference type="InterPro" id="IPR016030">
    <property type="entry name" value="CblAdoTrfase-like"/>
</dbReference>
<dbReference type="STRING" id="1121025.SAMN02745249_00661"/>
<dbReference type="RefSeq" id="WP_073296367.1">
    <property type="nucleotide sequence ID" value="NZ_FQUF01000008.1"/>
</dbReference>
<evidence type="ECO:0000313" key="17">
    <source>
        <dbReference type="Proteomes" id="UP000184128"/>
    </source>
</evidence>
<keyword evidence="5 14" id="KW-0169">Cobalamin biosynthesis</keyword>
<evidence type="ECO:0000256" key="3">
    <source>
        <dbReference type="ARBA" id="ARBA00012454"/>
    </source>
</evidence>
<protein>
    <recommendedName>
        <fullName evidence="4 14">Corrinoid adenosyltransferase</fullName>
        <ecNumber evidence="3 14">2.5.1.17</ecNumber>
    </recommendedName>
    <alternativeName>
        <fullName evidence="9 14">Cob(II)alamin adenosyltransferase</fullName>
    </alternativeName>
    <alternativeName>
        <fullName evidence="11 14">Cob(II)yrinic acid a,c-diamide adenosyltransferase</fullName>
    </alternativeName>
    <alternativeName>
        <fullName evidence="10 14">Cobinamide/cobalamin adenosyltransferase</fullName>
    </alternativeName>
</protein>
<dbReference type="Pfam" id="PF01923">
    <property type="entry name" value="Cob_adeno_trans"/>
    <property type="match status" value="1"/>
</dbReference>
<proteinExistence type="inferred from homology"/>
<dbReference type="GO" id="GO:0009236">
    <property type="term" value="P:cobalamin biosynthetic process"/>
    <property type="evidence" value="ECO:0007669"/>
    <property type="project" value="UniProtKB-UniRule"/>
</dbReference>
<dbReference type="SUPFAM" id="SSF89028">
    <property type="entry name" value="Cobalamin adenosyltransferase-like"/>
    <property type="match status" value="1"/>
</dbReference>
<dbReference type="PANTHER" id="PTHR12213:SF0">
    <property type="entry name" value="CORRINOID ADENOSYLTRANSFERASE MMAB"/>
    <property type="match status" value="1"/>
</dbReference>
<feature type="domain" description="Cobalamin adenosyltransferase-like" evidence="15">
    <location>
        <begin position="3"/>
        <end position="182"/>
    </location>
</feature>
<dbReference type="NCBIfam" id="TIGR00636">
    <property type="entry name" value="PduO_Nterm"/>
    <property type="match status" value="1"/>
</dbReference>
<dbReference type="GO" id="GO:0005524">
    <property type="term" value="F:ATP binding"/>
    <property type="evidence" value="ECO:0007669"/>
    <property type="project" value="UniProtKB-UniRule"/>
</dbReference>
<dbReference type="Proteomes" id="UP000184128">
    <property type="component" value="Unassembled WGS sequence"/>
</dbReference>
<dbReference type="InterPro" id="IPR036451">
    <property type="entry name" value="CblAdoTrfase-like_sf"/>
</dbReference>
<evidence type="ECO:0000256" key="10">
    <source>
        <dbReference type="ARBA" id="ARBA00033334"/>
    </source>
</evidence>
<evidence type="ECO:0000256" key="11">
    <source>
        <dbReference type="ARBA" id="ARBA00033354"/>
    </source>
</evidence>
<comment type="catalytic activity">
    <reaction evidence="12 14">
        <text>2 cob(II)yrinate a,c diamide + reduced [electron-transfer flavoprotein] + 2 ATP = 2 adenosylcob(III)yrinate a,c-diamide + 2 triphosphate + oxidized [electron-transfer flavoprotein] + 3 H(+)</text>
        <dbReference type="Rhea" id="RHEA:11528"/>
        <dbReference type="Rhea" id="RHEA-COMP:10685"/>
        <dbReference type="Rhea" id="RHEA-COMP:10686"/>
        <dbReference type="ChEBI" id="CHEBI:15378"/>
        <dbReference type="ChEBI" id="CHEBI:18036"/>
        <dbReference type="ChEBI" id="CHEBI:30616"/>
        <dbReference type="ChEBI" id="CHEBI:57692"/>
        <dbReference type="ChEBI" id="CHEBI:58307"/>
        <dbReference type="ChEBI" id="CHEBI:58503"/>
        <dbReference type="ChEBI" id="CHEBI:58537"/>
        <dbReference type="EC" id="2.5.1.17"/>
    </reaction>
</comment>
<dbReference type="EC" id="2.5.1.17" evidence="3 14"/>
<accession>A0A1M4UFU8</accession>
<dbReference type="UniPathway" id="UPA00148">
    <property type="reaction ID" value="UER00233"/>
</dbReference>
<dbReference type="AlphaFoldDB" id="A0A1M4UFU8"/>
<evidence type="ECO:0000313" key="16">
    <source>
        <dbReference type="EMBL" id="SHE55537.1"/>
    </source>
</evidence>
<comment type="pathway">
    <text evidence="1 14">Cofactor biosynthesis; adenosylcobalamin biosynthesis; adenosylcobalamin from cob(II)yrinate a,c-diamide: step 2/7.</text>
</comment>
<gene>
    <name evidence="16" type="ORF">SAMN02745249_00661</name>
</gene>
<dbReference type="PANTHER" id="PTHR12213">
    <property type="entry name" value="CORRINOID ADENOSYLTRANSFERASE"/>
    <property type="match status" value="1"/>
</dbReference>
<evidence type="ECO:0000256" key="7">
    <source>
        <dbReference type="ARBA" id="ARBA00022741"/>
    </source>
</evidence>
<evidence type="ECO:0000256" key="6">
    <source>
        <dbReference type="ARBA" id="ARBA00022679"/>
    </source>
</evidence>
<organism evidence="16 17">
    <name type="scientific">Atopostipes suicloacalis DSM 15692</name>
    <dbReference type="NCBI Taxonomy" id="1121025"/>
    <lineage>
        <taxon>Bacteria</taxon>
        <taxon>Bacillati</taxon>
        <taxon>Bacillota</taxon>
        <taxon>Bacilli</taxon>
        <taxon>Lactobacillales</taxon>
        <taxon>Carnobacteriaceae</taxon>
        <taxon>Atopostipes</taxon>
    </lineage>
</organism>
<dbReference type="OrthoDB" id="9778896at2"/>
<evidence type="ECO:0000256" key="13">
    <source>
        <dbReference type="ARBA" id="ARBA00048692"/>
    </source>
</evidence>
<dbReference type="GO" id="GO:0008817">
    <property type="term" value="F:corrinoid adenosyltransferase activity"/>
    <property type="evidence" value="ECO:0007669"/>
    <property type="project" value="UniProtKB-UniRule"/>
</dbReference>
<evidence type="ECO:0000256" key="12">
    <source>
        <dbReference type="ARBA" id="ARBA00048555"/>
    </source>
</evidence>
<comment type="catalytic activity">
    <reaction evidence="13 14">
        <text>2 cob(II)alamin + reduced [electron-transfer flavoprotein] + 2 ATP = 2 adenosylcob(III)alamin + 2 triphosphate + oxidized [electron-transfer flavoprotein] + 3 H(+)</text>
        <dbReference type="Rhea" id="RHEA:28671"/>
        <dbReference type="Rhea" id="RHEA-COMP:10685"/>
        <dbReference type="Rhea" id="RHEA-COMP:10686"/>
        <dbReference type="ChEBI" id="CHEBI:15378"/>
        <dbReference type="ChEBI" id="CHEBI:16304"/>
        <dbReference type="ChEBI" id="CHEBI:18036"/>
        <dbReference type="ChEBI" id="CHEBI:18408"/>
        <dbReference type="ChEBI" id="CHEBI:30616"/>
        <dbReference type="ChEBI" id="CHEBI:57692"/>
        <dbReference type="ChEBI" id="CHEBI:58307"/>
        <dbReference type="EC" id="2.5.1.17"/>
    </reaction>
</comment>
<evidence type="ECO:0000256" key="1">
    <source>
        <dbReference type="ARBA" id="ARBA00005121"/>
    </source>
</evidence>
<dbReference type="InterPro" id="IPR029499">
    <property type="entry name" value="PduO-typ"/>
</dbReference>
<keyword evidence="17" id="KW-1185">Reference proteome</keyword>
<evidence type="ECO:0000256" key="5">
    <source>
        <dbReference type="ARBA" id="ARBA00022573"/>
    </source>
</evidence>
<name>A0A1M4UFU8_9LACT</name>
<keyword evidence="8 14" id="KW-0067">ATP-binding</keyword>
<evidence type="ECO:0000256" key="2">
    <source>
        <dbReference type="ARBA" id="ARBA00007487"/>
    </source>
</evidence>
<comment type="similarity">
    <text evidence="2 14">Belongs to the Cob(I)alamin adenosyltransferase family.</text>
</comment>
<evidence type="ECO:0000259" key="15">
    <source>
        <dbReference type="Pfam" id="PF01923"/>
    </source>
</evidence>
<evidence type="ECO:0000256" key="9">
    <source>
        <dbReference type="ARBA" id="ARBA00031529"/>
    </source>
</evidence>
<evidence type="ECO:0000256" key="14">
    <source>
        <dbReference type="RuleBase" id="RU366026"/>
    </source>
</evidence>
<sequence>MQIYTRVGDKGQTKINGNYTVDKDSARVEAYGTIDELNSFVGRAASSEGTWPTLKEELQQIQQFLFDCGNDLATSNTKKYPYRMSVEPTQWLESIIDGYADEPEPLESFILPGGTPLASDLHVCRTVTRRAERSIVAFNHYLEVSQETEAYETQRKESEANPYVQMFVNRLSDYFFAVARVANHRADTKDVLYERSGKVFHLDVKKEDYGDLEE</sequence>